<name>A0ABN1JRQ1_9BURK</name>
<gene>
    <name evidence="1" type="ORF">GCM10009107_11680</name>
</gene>
<sequence>MRGAGLIVVLIALLGAGWLVRERLKTPVAVPVTVPVTDGQAVRQVPPGQVANEVGKQIDAATLLHQQALERADAEGEKP</sequence>
<proteinExistence type="predicted"/>
<organism evidence="1 2">
    <name type="scientific">Ideonella azotifigens</name>
    <dbReference type="NCBI Taxonomy" id="513160"/>
    <lineage>
        <taxon>Bacteria</taxon>
        <taxon>Pseudomonadati</taxon>
        <taxon>Pseudomonadota</taxon>
        <taxon>Betaproteobacteria</taxon>
        <taxon>Burkholderiales</taxon>
        <taxon>Sphaerotilaceae</taxon>
        <taxon>Ideonella</taxon>
    </lineage>
</organism>
<reference evidence="1 2" key="1">
    <citation type="journal article" date="2019" name="Int. J. Syst. Evol. Microbiol.">
        <title>The Global Catalogue of Microorganisms (GCM) 10K type strain sequencing project: providing services to taxonomists for standard genome sequencing and annotation.</title>
        <authorList>
            <consortium name="The Broad Institute Genomics Platform"/>
            <consortium name="The Broad Institute Genome Sequencing Center for Infectious Disease"/>
            <person name="Wu L."/>
            <person name="Ma J."/>
        </authorList>
    </citation>
    <scope>NUCLEOTIDE SEQUENCE [LARGE SCALE GENOMIC DNA]</scope>
    <source>
        <strain evidence="1 2">JCM 15503</strain>
    </source>
</reference>
<accession>A0ABN1JRQ1</accession>
<evidence type="ECO:0008006" key="3">
    <source>
        <dbReference type="Google" id="ProtNLM"/>
    </source>
</evidence>
<comment type="caution">
    <text evidence="1">The sequence shown here is derived from an EMBL/GenBank/DDBJ whole genome shotgun (WGS) entry which is preliminary data.</text>
</comment>
<dbReference type="EMBL" id="BAAAEW010000006">
    <property type="protein sequence ID" value="GAA0745370.1"/>
    <property type="molecule type" value="Genomic_DNA"/>
</dbReference>
<dbReference type="Proteomes" id="UP001500279">
    <property type="component" value="Unassembled WGS sequence"/>
</dbReference>
<evidence type="ECO:0000313" key="1">
    <source>
        <dbReference type="EMBL" id="GAA0745370.1"/>
    </source>
</evidence>
<protein>
    <recommendedName>
        <fullName evidence="3">Efflux transporter periplasmic adaptor subunit</fullName>
    </recommendedName>
</protein>
<keyword evidence="2" id="KW-1185">Reference proteome</keyword>
<evidence type="ECO:0000313" key="2">
    <source>
        <dbReference type="Proteomes" id="UP001500279"/>
    </source>
</evidence>